<proteinExistence type="predicted"/>
<reference evidence="1" key="5">
    <citation type="journal article" date="2021" name="G3 (Bethesda)">
        <title>Aegilops tauschii genome assembly Aet v5.0 features greater sequence contiguity and improved annotation.</title>
        <authorList>
            <person name="Wang L."/>
            <person name="Zhu T."/>
            <person name="Rodriguez J.C."/>
            <person name="Deal K.R."/>
            <person name="Dubcovsky J."/>
            <person name="McGuire P.E."/>
            <person name="Lux T."/>
            <person name="Spannagl M."/>
            <person name="Mayer K.F.X."/>
            <person name="Baldrich P."/>
            <person name="Meyers B.C."/>
            <person name="Huo N."/>
            <person name="Gu Y.Q."/>
            <person name="Zhou H."/>
            <person name="Devos K.M."/>
            <person name="Bennetzen J.L."/>
            <person name="Unver T."/>
            <person name="Budak H."/>
            <person name="Gulick P.J."/>
            <person name="Galiba G."/>
            <person name="Kalapos B."/>
            <person name="Nelson D.R."/>
            <person name="Li P."/>
            <person name="You F.M."/>
            <person name="Luo M.C."/>
            <person name="Dvorak J."/>
        </authorList>
    </citation>
    <scope>NUCLEOTIDE SEQUENCE [LARGE SCALE GENOMIC DNA]</scope>
    <source>
        <strain evidence="1">cv. AL8/78</strain>
    </source>
</reference>
<dbReference type="Gramene" id="AET5Gv20347500.7">
    <property type="protein sequence ID" value="AET5Gv20347500.7"/>
    <property type="gene ID" value="AET5Gv20347500"/>
</dbReference>
<dbReference type="AlphaFoldDB" id="A0A453K9U3"/>
<evidence type="ECO:0000313" key="2">
    <source>
        <dbReference type="Proteomes" id="UP000015105"/>
    </source>
</evidence>
<dbReference type="EnsemblPlants" id="AET5Gv20347500.7">
    <property type="protein sequence ID" value="AET5Gv20347500.7"/>
    <property type="gene ID" value="AET5Gv20347500"/>
</dbReference>
<protein>
    <submittedName>
        <fullName evidence="1">Uncharacterized protein</fullName>
    </submittedName>
</protein>
<dbReference type="Proteomes" id="UP000015105">
    <property type="component" value="Chromosome 5D"/>
</dbReference>
<name>A0A453K9U3_AEGTS</name>
<evidence type="ECO:0000313" key="1">
    <source>
        <dbReference type="EnsemblPlants" id="AET5Gv20347500.7"/>
    </source>
</evidence>
<reference evidence="2" key="1">
    <citation type="journal article" date="2014" name="Science">
        <title>Ancient hybridizations among the ancestral genomes of bread wheat.</title>
        <authorList>
            <consortium name="International Wheat Genome Sequencing Consortium,"/>
            <person name="Marcussen T."/>
            <person name="Sandve S.R."/>
            <person name="Heier L."/>
            <person name="Spannagl M."/>
            <person name="Pfeifer M."/>
            <person name="Jakobsen K.S."/>
            <person name="Wulff B.B."/>
            <person name="Steuernagel B."/>
            <person name="Mayer K.F."/>
            <person name="Olsen O.A."/>
        </authorList>
    </citation>
    <scope>NUCLEOTIDE SEQUENCE [LARGE SCALE GENOMIC DNA]</scope>
    <source>
        <strain evidence="2">cv. AL8/78</strain>
    </source>
</reference>
<keyword evidence="2" id="KW-1185">Reference proteome</keyword>
<reference evidence="1" key="3">
    <citation type="journal article" date="2017" name="Nature">
        <title>Genome sequence of the progenitor of the wheat D genome Aegilops tauschii.</title>
        <authorList>
            <person name="Luo M.C."/>
            <person name="Gu Y.Q."/>
            <person name="Puiu D."/>
            <person name="Wang H."/>
            <person name="Twardziok S.O."/>
            <person name="Deal K.R."/>
            <person name="Huo N."/>
            <person name="Zhu T."/>
            <person name="Wang L."/>
            <person name="Wang Y."/>
            <person name="McGuire P.E."/>
            <person name="Liu S."/>
            <person name="Long H."/>
            <person name="Ramasamy R.K."/>
            <person name="Rodriguez J.C."/>
            <person name="Van S.L."/>
            <person name="Yuan L."/>
            <person name="Wang Z."/>
            <person name="Xia Z."/>
            <person name="Xiao L."/>
            <person name="Anderson O.D."/>
            <person name="Ouyang S."/>
            <person name="Liang Y."/>
            <person name="Zimin A.V."/>
            <person name="Pertea G."/>
            <person name="Qi P."/>
            <person name="Bennetzen J.L."/>
            <person name="Dai X."/>
            <person name="Dawson M.W."/>
            <person name="Muller H.G."/>
            <person name="Kugler K."/>
            <person name="Rivarola-Duarte L."/>
            <person name="Spannagl M."/>
            <person name="Mayer K.F.X."/>
            <person name="Lu F.H."/>
            <person name="Bevan M.W."/>
            <person name="Leroy P."/>
            <person name="Li P."/>
            <person name="You F.M."/>
            <person name="Sun Q."/>
            <person name="Liu Z."/>
            <person name="Lyons E."/>
            <person name="Wicker T."/>
            <person name="Salzberg S.L."/>
            <person name="Devos K.M."/>
            <person name="Dvorak J."/>
        </authorList>
    </citation>
    <scope>NUCLEOTIDE SEQUENCE [LARGE SCALE GENOMIC DNA]</scope>
    <source>
        <strain evidence="1">cv. AL8/78</strain>
    </source>
</reference>
<accession>A0A453K9U3</accession>
<organism evidence="1 2">
    <name type="scientific">Aegilops tauschii subsp. strangulata</name>
    <name type="common">Goatgrass</name>
    <dbReference type="NCBI Taxonomy" id="200361"/>
    <lineage>
        <taxon>Eukaryota</taxon>
        <taxon>Viridiplantae</taxon>
        <taxon>Streptophyta</taxon>
        <taxon>Embryophyta</taxon>
        <taxon>Tracheophyta</taxon>
        <taxon>Spermatophyta</taxon>
        <taxon>Magnoliopsida</taxon>
        <taxon>Liliopsida</taxon>
        <taxon>Poales</taxon>
        <taxon>Poaceae</taxon>
        <taxon>BOP clade</taxon>
        <taxon>Pooideae</taxon>
        <taxon>Triticodae</taxon>
        <taxon>Triticeae</taxon>
        <taxon>Triticinae</taxon>
        <taxon>Aegilops</taxon>
    </lineage>
</organism>
<sequence length="122" mass="14139">MNIWYFIYLHSCHTNSLVVHTAHSSLKFLIHSGCHNLPCLIFCFSRKHKSYASRCIDGRREFIYIPWTRPQHTHAAAVQGGLTSVKMKHNATTPAETQFLPSDFILFIKSPKSCLHHRRSYI</sequence>
<reference evidence="1" key="4">
    <citation type="submission" date="2019-03" db="UniProtKB">
        <authorList>
            <consortium name="EnsemblPlants"/>
        </authorList>
    </citation>
    <scope>IDENTIFICATION</scope>
</reference>
<reference evidence="2" key="2">
    <citation type="journal article" date="2017" name="Nat. Plants">
        <title>The Aegilops tauschii genome reveals multiple impacts of transposons.</title>
        <authorList>
            <person name="Zhao G."/>
            <person name="Zou C."/>
            <person name="Li K."/>
            <person name="Wang K."/>
            <person name="Li T."/>
            <person name="Gao L."/>
            <person name="Zhang X."/>
            <person name="Wang H."/>
            <person name="Yang Z."/>
            <person name="Liu X."/>
            <person name="Jiang W."/>
            <person name="Mao L."/>
            <person name="Kong X."/>
            <person name="Jiao Y."/>
            <person name="Jia J."/>
        </authorList>
    </citation>
    <scope>NUCLEOTIDE SEQUENCE [LARGE SCALE GENOMIC DNA]</scope>
    <source>
        <strain evidence="2">cv. AL8/78</strain>
    </source>
</reference>